<dbReference type="PROSITE" id="PS51359">
    <property type="entry name" value="COX5B_2"/>
    <property type="match status" value="1"/>
</dbReference>
<evidence type="ECO:0000313" key="5">
    <source>
        <dbReference type="EMBL" id="KAA8521524.1"/>
    </source>
</evidence>
<dbReference type="GO" id="GO:0005740">
    <property type="term" value="C:mitochondrial envelope"/>
    <property type="evidence" value="ECO:0007669"/>
    <property type="project" value="InterPro"/>
</dbReference>
<dbReference type="Proteomes" id="UP000325577">
    <property type="component" value="Linkage Group LG5"/>
</dbReference>
<proteinExistence type="inferred from homology"/>
<organism evidence="5 6">
    <name type="scientific">Nyssa sinensis</name>
    <dbReference type="NCBI Taxonomy" id="561372"/>
    <lineage>
        <taxon>Eukaryota</taxon>
        <taxon>Viridiplantae</taxon>
        <taxon>Streptophyta</taxon>
        <taxon>Embryophyta</taxon>
        <taxon>Tracheophyta</taxon>
        <taxon>Spermatophyta</taxon>
        <taxon>Magnoliopsida</taxon>
        <taxon>eudicotyledons</taxon>
        <taxon>Gunneridae</taxon>
        <taxon>Pentapetalae</taxon>
        <taxon>asterids</taxon>
        <taxon>Cornales</taxon>
        <taxon>Nyssaceae</taxon>
        <taxon>Nyssa</taxon>
    </lineage>
</organism>
<dbReference type="InterPro" id="IPR002124">
    <property type="entry name" value="Cyt_c_oxidase_su5b"/>
</dbReference>
<dbReference type="FunFam" id="2.60.11.10:FF:000002">
    <property type="entry name" value="Cytochrome c oxidase subunit Vb"/>
    <property type="match status" value="1"/>
</dbReference>
<dbReference type="CDD" id="cd00924">
    <property type="entry name" value="Cyt_c_Oxidase_Vb"/>
    <property type="match status" value="1"/>
</dbReference>
<comment type="similarity">
    <text evidence="3">Belongs to the cytochrome c oxidase subunit 5B (TC 3.D.4.11) family.</text>
</comment>
<dbReference type="PANTHER" id="PTHR10122">
    <property type="entry name" value="CYTOCHROME C OXIDASE SUBUNIT 5B, MITOCHONDRIAL"/>
    <property type="match status" value="1"/>
</dbReference>
<feature type="binding site" evidence="4">
    <location>
        <position position="135"/>
    </location>
    <ligand>
        <name>Zn(2+)</name>
        <dbReference type="ChEBI" id="CHEBI:29105"/>
    </ligand>
</feature>
<protein>
    <submittedName>
        <fullName evidence="5">Uncharacterized protein</fullName>
    </submittedName>
</protein>
<dbReference type="Pfam" id="PF01215">
    <property type="entry name" value="COX5B"/>
    <property type="match status" value="1"/>
</dbReference>
<keyword evidence="2 4" id="KW-0862">Zinc</keyword>
<dbReference type="InterPro" id="IPR036972">
    <property type="entry name" value="Cyt_c_oxidase_su5b_sf"/>
</dbReference>
<name>A0A5J4ZUG5_9ASTE</name>
<dbReference type="EMBL" id="CM018048">
    <property type="protein sequence ID" value="KAA8521524.1"/>
    <property type="molecule type" value="Genomic_DNA"/>
</dbReference>
<gene>
    <name evidence="5" type="ORF">F0562_012166</name>
</gene>
<sequence>MWRRVISTQLQALARRGRLAPGLSGYVAVSGPITISRSLTSVSSSSHKGPCQPTPTLFSHQVASGSDTILSTGKKRVEDIMPIATGHEREELEGRNILEMNYPVGPFGTKETPAIVNSFYDKRIVGCPGGEGDEHHVVWFWLEKGRPHSCPVCSQYFMLEVSLSGEKNKGKNDRSLDRDLTDHRLIQQQSRVGTAAYPASIGLQRQASRNSNGEISLSREYYILSLSMGAGDPGAFGMMPLRLVVAAEGIQGLGEWKGAGVVEVRCRRRVGRRAQQTKES</sequence>
<reference evidence="5 6" key="1">
    <citation type="submission" date="2019-09" db="EMBL/GenBank/DDBJ databases">
        <title>A chromosome-level genome assembly of the Chinese tupelo Nyssa sinensis.</title>
        <authorList>
            <person name="Yang X."/>
            <person name="Kang M."/>
            <person name="Yang Y."/>
            <person name="Xiong H."/>
            <person name="Wang M."/>
            <person name="Zhang Z."/>
            <person name="Wang Z."/>
            <person name="Wu H."/>
            <person name="Ma T."/>
            <person name="Liu J."/>
            <person name="Xi Z."/>
        </authorList>
    </citation>
    <scope>NUCLEOTIDE SEQUENCE [LARGE SCALE GENOMIC DNA]</scope>
    <source>
        <strain evidence="5">J267</strain>
        <tissue evidence="5">Leaf</tissue>
    </source>
</reference>
<evidence type="ECO:0000256" key="4">
    <source>
        <dbReference type="PIRSR" id="PIRSR602124-2"/>
    </source>
</evidence>
<dbReference type="GO" id="GO:0046872">
    <property type="term" value="F:metal ion binding"/>
    <property type="evidence" value="ECO:0007669"/>
    <property type="project" value="UniProtKB-KW"/>
</dbReference>
<dbReference type="Gene3D" id="2.60.11.10">
    <property type="entry name" value="Cytochrome c oxidase, subunit Vb"/>
    <property type="match status" value="1"/>
</dbReference>
<keyword evidence="1 4" id="KW-0479">Metal-binding</keyword>
<dbReference type="AlphaFoldDB" id="A0A5J4ZUG5"/>
<dbReference type="PANTHER" id="PTHR10122:SF0">
    <property type="entry name" value="CYTOCHROME C OXIDASE SUBUNIT 5B, ISOFORM A-RELATED"/>
    <property type="match status" value="1"/>
</dbReference>
<feature type="binding site" evidence="4">
    <location>
        <position position="127"/>
    </location>
    <ligand>
        <name>Zn(2+)</name>
        <dbReference type="ChEBI" id="CHEBI:29105"/>
    </ligand>
</feature>
<evidence type="ECO:0000256" key="3">
    <source>
        <dbReference type="ARBA" id="ARBA00061018"/>
    </source>
</evidence>
<dbReference type="OrthoDB" id="10249250at2759"/>
<dbReference type="GO" id="GO:0006123">
    <property type="term" value="P:mitochondrial electron transport, cytochrome c to oxygen"/>
    <property type="evidence" value="ECO:0007669"/>
    <property type="project" value="InterPro"/>
</dbReference>
<dbReference type="GO" id="GO:0045277">
    <property type="term" value="C:respiratory chain complex IV"/>
    <property type="evidence" value="ECO:0007669"/>
    <property type="project" value="InterPro"/>
</dbReference>
<feature type="binding site" evidence="4">
    <location>
        <position position="150"/>
    </location>
    <ligand>
        <name>Zn(2+)</name>
        <dbReference type="ChEBI" id="CHEBI:29105"/>
    </ligand>
</feature>
<feature type="binding site" evidence="4">
    <location>
        <position position="153"/>
    </location>
    <ligand>
        <name>Zn(2+)</name>
        <dbReference type="ChEBI" id="CHEBI:29105"/>
    </ligand>
</feature>
<keyword evidence="6" id="KW-1185">Reference proteome</keyword>
<accession>A0A5J4ZUG5</accession>
<dbReference type="SUPFAM" id="SSF57802">
    <property type="entry name" value="Rubredoxin-like"/>
    <property type="match status" value="1"/>
</dbReference>
<evidence type="ECO:0000256" key="1">
    <source>
        <dbReference type="ARBA" id="ARBA00022723"/>
    </source>
</evidence>
<evidence type="ECO:0000313" key="6">
    <source>
        <dbReference type="Proteomes" id="UP000325577"/>
    </source>
</evidence>
<evidence type="ECO:0000256" key="2">
    <source>
        <dbReference type="ARBA" id="ARBA00022833"/>
    </source>
</evidence>